<dbReference type="SFLD" id="SFLDS00003">
    <property type="entry name" value="Haloacid_Dehalogenase"/>
    <property type="match status" value="1"/>
</dbReference>
<gene>
    <name evidence="2" type="ORF">HON47_03050</name>
</gene>
<dbReference type="InterPro" id="IPR036412">
    <property type="entry name" value="HAD-like_sf"/>
</dbReference>
<dbReference type="Proteomes" id="UP000722459">
    <property type="component" value="Unassembled WGS sequence"/>
</dbReference>
<name>A0A8T5GEH8_9ARCH</name>
<dbReference type="InterPro" id="IPR023198">
    <property type="entry name" value="PGP-like_dom2"/>
</dbReference>
<dbReference type="AlphaFoldDB" id="A0A8T5GEH8"/>
<comment type="caution">
    <text evidence="2">The sequence shown here is derived from an EMBL/GenBank/DDBJ whole genome shotgun (WGS) entry which is preliminary data.</text>
</comment>
<dbReference type="PANTHER" id="PTHR43434:SF1">
    <property type="entry name" value="PHOSPHOGLYCOLATE PHOSPHATASE"/>
    <property type="match status" value="1"/>
</dbReference>
<evidence type="ECO:0000313" key="2">
    <source>
        <dbReference type="EMBL" id="MBT4870524.1"/>
    </source>
</evidence>
<comment type="similarity">
    <text evidence="1">Belongs to the HAD-like hydrolase superfamily.</text>
</comment>
<reference evidence="2" key="1">
    <citation type="journal article" date="2021" name="ISME J.">
        <title>Mercury methylation by metabolically versatile and cosmopolitan marine bacteria.</title>
        <authorList>
            <person name="Lin H."/>
            <person name="Ascher D.B."/>
            <person name="Myung Y."/>
            <person name="Lamborg C.H."/>
            <person name="Hallam S.J."/>
            <person name="Gionfriddo C.M."/>
            <person name="Holt K.E."/>
            <person name="Moreau J.W."/>
        </authorList>
    </citation>
    <scope>NUCLEOTIDE SEQUENCE</scope>
    <source>
        <strain evidence="2">SI075_bin30</strain>
    </source>
</reference>
<dbReference type="InterPro" id="IPR006439">
    <property type="entry name" value="HAD-SF_hydro_IA"/>
</dbReference>
<dbReference type="InterPro" id="IPR050155">
    <property type="entry name" value="HAD-like_hydrolase_sf"/>
</dbReference>
<dbReference type="GO" id="GO:0008967">
    <property type="term" value="F:phosphoglycolate phosphatase activity"/>
    <property type="evidence" value="ECO:0007669"/>
    <property type="project" value="TreeGrafter"/>
</dbReference>
<dbReference type="EMBL" id="JABJNZ010000041">
    <property type="protein sequence ID" value="MBT4870524.1"/>
    <property type="molecule type" value="Genomic_DNA"/>
</dbReference>
<protein>
    <submittedName>
        <fullName evidence="2">HAD hydrolase-like protein</fullName>
    </submittedName>
</protein>
<organism evidence="2 3">
    <name type="scientific">Candidatus Iainarchaeum sp</name>
    <dbReference type="NCBI Taxonomy" id="3101447"/>
    <lineage>
        <taxon>Archaea</taxon>
        <taxon>Candidatus Iainarchaeota</taxon>
        <taxon>Candidatus Iainarchaeia</taxon>
        <taxon>Candidatus Iainarchaeales</taxon>
        <taxon>Candidatus Iainarchaeaceae</taxon>
        <taxon>Candidatus Iainarchaeum</taxon>
    </lineage>
</organism>
<dbReference type="PRINTS" id="PR00413">
    <property type="entry name" value="HADHALOGNASE"/>
</dbReference>
<evidence type="ECO:0000313" key="3">
    <source>
        <dbReference type="Proteomes" id="UP000722459"/>
    </source>
</evidence>
<dbReference type="InterPro" id="IPR023214">
    <property type="entry name" value="HAD_sf"/>
</dbReference>
<keyword evidence="2" id="KW-0378">Hydrolase</keyword>
<dbReference type="InterPro" id="IPR041492">
    <property type="entry name" value="HAD_2"/>
</dbReference>
<accession>A0A8T5GEH8</accession>
<dbReference type="Pfam" id="PF13419">
    <property type="entry name" value="HAD_2"/>
    <property type="match status" value="1"/>
</dbReference>
<dbReference type="GO" id="GO:0006281">
    <property type="term" value="P:DNA repair"/>
    <property type="evidence" value="ECO:0007669"/>
    <property type="project" value="TreeGrafter"/>
</dbReference>
<dbReference type="Gene3D" id="1.10.150.240">
    <property type="entry name" value="Putative phosphatase, domain 2"/>
    <property type="match status" value="1"/>
</dbReference>
<proteinExistence type="inferred from homology"/>
<dbReference type="PANTHER" id="PTHR43434">
    <property type="entry name" value="PHOSPHOGLYCOLATE PHOSPHATASE"/>
    <property type="match status" value="1"/>
</dbReference>
<dbReference type="Gene3D" id="3.40.50.1000">
    <property type="entry name" value="HAD superfamily/HAD-like"/>
    <property type="match status" value="1"/>
</dbReference>
<dbReference type="SUPFAM" id="SSF56784">
    <property type="entry name" value="HAD-like"/>
    <property type="match status" value="1"/>
</dbReference>
<evidence type="ECO:0000256" key="1">
    <source>
        <dbReference type="ARBA" id="ARBA00007958"/>
    </source>
</evidence>
<dbReference type="SFLD" id="SFLDG01129">
    <property type="entry name" value="C1.5:_HAD__Beta-PGM__Phosphata"/>
    <property type="match status" value="1"/>
</dbReference>
<sequence length="229" mass="25834">MKAIVFDVDGVLVDSLEPHVEFCRDMNKQFKLGLNLPKPGEGKLVAATPMDNFLRRAGFPEKVIPEIMDIYTKQFSKKYFPKPFPGVPELLLALKKEGFSLAIATSNFKANVKQALGKSFGLFDAVYAKDVHASKVDAVNDFVKKRGLKKSEVLFVGDTKSDRSSAKKAGVKFIGVTYGWQLEKEKGRAHMHTVQGLLTRLVREKKVVEARRRRVVTKKVVKKKIKRRK</sequence>